<feature type="compositionally biased region" description="Low complexity" evidence="1">
    <location>
        <begin position="61"/>
        <end position="82"/>
    </location>
</feature>
<gene>
    <name evidence="2" type="ORF">HK097_011445</name>
</gene>
<organism evidence="2 3">
    <name type="scientific">Rhizophlyctis rosea</name>
    <dbReference type="NCBI Taxonomy" id="64517"/>
    <lineage>
        <taxon>Eukaryota</taxon>
        <taxon>Fungi</taxon>
        <taxon>Fungi incertae sedis</taxon>
        <taxon>Chytridiomycota</taxon>
        <taxon>Chytridiomycota incertae sedis</taxon>
        <taxon>Chytridiomycetes</taxon>
        <taxon>Rhizophlyctidales</taxon>
        <taxon>Rhizophlyctidaceae</taxon>
        <taxon>Rhizophlyctis</taxon>
    </lineage>
</organism>
<feature type="region of interest" description="Disordered" evidence="1">
    <location>
        <begin position="322"/>
        <end position="342"/>
    </location>
</feature>
<feature type="compositionally biased region" description="Polar residues" evidence="1">
    <location>
        <begin position="51"/>
        <end position="60"/>
    </location>
</feature>
<evidence type="ECO:0000313" key="3">
    <source>
        <dbReference type="Proteomes" id="UP001212841"/>
    </source>
</evidence>
<dbReference type="EMBL" id="JADGJD010000943">
    <property type="protein sequence ID" value="KAJ3047541.1"/>
    <property type="molecule type" value="Genomic_DNA"/>
</dbReference>
<evidence type="ECO:0000313" key="2">
    <source>
        <dbReference type="EMBL" id="KAJ3047541.1"/>
    </source>
</evidence>
<dbReference type="AlphaFoldDB" id="A0AAD5X1W2"/>
<feature type="region of interest" description="Disordered" evidence="1">
    <location>
        <begin position="366"/>
        <end position="446"/>
    </location>
</feature>
<keyword evidence="3" id="KW-1185">Reference proteome</keyword>
<feature type="region of interest" description="Disordered" evidence="1">
    <location>
        <begin position="50"/>
        <end position="85"/>
    </location>
</feature>
<dbReference type="Gene3D" id="3.30.160.60">
    <property type="entry name" value="Classic Zinc Finger"/>
    <property type="match status" value="1"/>
</dbReference>
<evidence type="ECO:0000256" key="1">
    <source>
        <dbReference type="SAM" id="MobiDB-lite"/>
    </source>
</evidence>
<dbReference type="Proteomes" id="UP001212841">
    <property type="component" value="Unassembled WGS sequence"/>
</dbReference>
<sequence length="469" mass="49959">MSPYQYAATVKITFFMPASAICQKNPSGRVMASIPEMGLGLVKLLHPPDSPNQLSQSPCVSASSSLTPPLTPATSLTNSTPLHSDSATPLSNALLTLDSLLDLDALEDDDHSSPSLLDFPPIPSGLEATSLARSPISETRSATDSGLDFIPDVFLIPKELPEPNFRTPCVSDEQGEEFAEFVLYAPIGAATVVGQEGMHVVSSPLCDDAEFASFLEICETQGVQQEENLATAFAPLENTEISSSTSDIFGGGDIDFSAPLFDATDGARSPSVASGELLFFGNFDGDQTVDFALGDLLNGSDAGNLSDSESIQMQMQTSPLSVSVSSVDLSPMQPPQEQQPYLPPEPTISIPVSEFLRLVQAAQAAQQPLQQPTPITSPITYSPIPIDLSSSPSDFSTSPLMLSSSSPDESEKGRKAPKAKKAAAKPYARKAKEKEEVKKTHACPGEGCRKSFWRKDALRRHMEKSGCDE</sequence>
<comment type="caution">
    <text evidence="2">The sequence shown here is derived from an EMBL/GenBank/DDBJ whole genome shotgun (WGS) entry which is preliminary data.</text>
</comment>
<name>A0AAD5X1W2_9FUNG</name>
<accession>A0AAD5X1W2</accession>
<feature type="compositionally biased region" description="Basic and acidic residues" evidence="1">
    <location>
        <begin position="430"/>
        <end position="439"/>
    </location>
</feature>
<protein>
    <submittedName>
        <fullName evidence="2">Uncharacterized protein</fullName>
    </submittedName>
</protein>
<feature type="compositionally biased region" description="Low complexity" evidence="1">
    <location>
        <begin position="322"/>
        <end position="340"/>
    </location>
</feature>
<feature type="compositionally biased region" description="Low complexity" evidence="1">
    <location>
        <begin position="366"/>
        <end position="407"/>
    </location>
</feature>
<reference evidence="2" key="1">
    <citation type="submission" date="2020-05" db="EMBL/GenBank/DDBJ databases">
        <title>Phylogenomic resolution of chytrid fungi.</title>
        <authorList>
            <person name="Stajich J.E."/>
            <person name="Amses K."/>
            <person name="Simmons R."/>
            <person name="Seto K."/>
            <person name="Myers J."/>
            <person name="Bonds A."/>
            <person name="Quandt C.A."/>
            <person name="Barry K."/>
            <person name="Liu P."/>
            <person name="Grigoriev I."/>
            <person name="Longcore J.E."/>
            <person name="James T.Y."/>
        </authorList>
    </citation>
    <scope>NUCLEOTIDE SEQUENCE</scope>
    <source>
        <strain evidence="2">JEL0318</strain>
    </source>
</reference>
<proteinExistence type="predicted"/>
<feature type="compositionally biased region" description="Basic residues" evidence="1">
    <location>
        <begin position="415"/>
        <end position="429"/>
    </location>
</feature>